<sequence length="88" mass="9695">MTTEELPISETIITQESQEDKLSSSIPAEVPSAKVSNQEVVSIPDKNTNIAIPSELPITNPSYIKVKTLPRFLKQSLNTPSDINNYIP</sequence>
<name>A0A163XU58_9FLAO</name>
<proteinExistence type="predicted"/>
<evidence type="ECO:0000256" key="1">
    <source>
        <dbReference type="SAM" id="MobiDB-lite"/>
    </source>
</evidence>
<keyword evidence="3" id="KW-1185">Reference proteome</keyword>
<evidence type="ECO:0000313" key="2">
    <source>
        <dbReference type="EMBL" id="KZE78447.1"/>
    </source>
</evidence>
<organism evidence="2 3">
    <name type="scientific">Myroides marinus</name>
    <dbReference type="NCBI Taxonomy" id="703342"/>
    <lineage>
        <taxon>Bacteria</taxon>
        <taxon>Pseudomonadati</taxon>
        <taxon>Bacteroidota</taxon>
        <taxon>Flavobacteriia</taxon>
        <taxon>Flavobacteriales</taxon>
        <taxon>Flavobacteriaceae</taxon>
        <taxon>Myroides</taxon>
    </lineage>
</organism>
<gene>
    <name evidence="2" type="ORF">AV926_12180</name>
</gene>
<protein>
    <submittedName>
        <fullName evidence="2">Uncharacterized protein</fullName>
    </submittedName>
</protein>
<dbReference type="RefSeq" id="WP_052243553.1">
    <property type="nucleotide sequence ID" value="NZ_JACAJN010000032.1"/>
</dbReference>
<feature type="region of interest" description="Disordered" evidence="1">
    <location>
        <begin position="1"/>
        <end position="30"/>
    </location>
</feature>
<dbReference type="AlphaFoldDB" id="A0A163XU58"/>
<accession>A0A163XU58</accession>
<dbReference type="EMBL" id="LQNU01000064">
    <property type="protein sequence ID" value="KZE78447.1"/>
    <property type="molecule type" value="Genomic_DNA"/>
</dbReference>
<evidence type="ECO:0000313" key="3">
    <source>
        <dbReference type="Proteomes" id="UP000076630"/>
    </source>
</evidence>
<comment type="caution">
    <text evidence="2">The sequence shown here is derived from an EMBL/GenBank/DDBJ whole genome shotgun (WGS) entry which is preliminary data.</text>
</comment>
<dbReference type="Proteomes" id="UP000076630">
    <property type="component" value="Unassembled WGS sequence"/>
</dbReference>
<reference evidence="2 3" key="1">
    <citation type="submission" date="2016-01" db="EMBL/GenBank/DDBJ databases">
        <title>Whole genome sequencing of Myroides marinus L41.</title>
        <authorList>
            <person name="Hong K.W."/>
        </authorList>
    </citation>
    <scope>NUCLEOTIDE SEQUENCE [LARGE SCALE GENOMIC DNA]</scope>
    <source>
        <strain evidence="2 3">L41</strain>
    </source>
</reference>